<evidence type="ECO:0000256" key="8">
    <source>
        <dbReference type="SAM" id="Phobius"/>
    </source>
</evidence>
<comment type="caution">
    <text evidence="10">The sequence shown here is derived from an EMBL/GenBank/DDBJ whole genome shotgun (WGS) entry which is preliminary data.</text>
</comment>
<accession>A0ABV8F1M3</accession>
<feature type="transmembrane region" description="Helical" evidence="8">
    <location>
        <begin position="31"/>
        <end position="53"/>
    </location>
</feature>
<name>A0ABV8F1M3_9ACTN</name>
<comment type="subcellular location">
    <subcellularLocation>
        <location evidence="1">Cell membrane</location>
    </subcellularLocation>
</comment>
<evidence type="ECO:0000313" key="11">
    <source>
        <dbReference type="Proteomes" id="UP001595698"/>
    </source>
</evidence>
<dbReference type="RefSeq" id="WP_386190074.1">
    <property type="nucleotide sequence ID" value="NZ_JBHSBC010000013.1"/>
</dbReference>
<keyword evidence="4" id="KW-0547">Nucleotide-binding</keyword>
<protein>
    <submittedName>
        <fullName evidence="10">Pycsar system effector family protein</fullName>
    </submittedName>
</protein>
<feature type="transmembrane region" description="Helical" evidence="8">
    <location>
        <begin position="59"/>
        <end position="83"/>
    </location>
</feature>
<dbReference type="EMBL" id="JBHSBC010000013">
    <property type="protein sequence ID" value="MFC3981408.1"/>
    <property type="molecule type" value="Genomic_DNA"/>
</dbReference>
<dbReference type="InterPro" id="IPR043760">
    <property type="entry name" value="PycTM_dom"/>
</dbReference>
<feature type="domain" description="Pycsar effector protein" evidence="9">
    <location>
        <begin position="14"/>
        <end position="161"/>
    </location>
</feature>
<feature type="transmembrane region" description="Helical" evidence="8">
    <location>
        <begin position="146"/>
        <end position="164"/>
    </location>
</feature>
<evidence type="ECO:0000313" key="10">
    <source>
        <dbReference type="EMBL" id="MFC3981408.1"/>
    </source>
</evidence>
<dbReference type="Proteomes" id="UP001595698">
    <property type="component" value="Unassembled WGS sequence"/>
</dbReference>
<keyword evidence="7 8" id="KW-0472">Membrane</keyword>
<evidence type="ECO:0000256" key="6">
    <source>
        <dbReference type="ARBA" id="ARBA00023118"/>
    </source>
</evidence>
<keyword evidence="5 8" id="KW-1133">Transmembrane helix</keyword>
<reference evidence="11" key="1">
    <citation type="journal article" date="2019" name="Int. J. Syst. Evol. Microbiol.">
        <title>The Global Catalogue of Microorganisms (GCM) 10K type strain sequencing project: providing services to taxonomists for standard genome sequencing and annotation.</title>
        <authorList>
            <consortium name="The Broad Institute Genomics Platform"/>
            <consortium name="The Broad Institute Genome Sequencing Center for Infectious Disease"/>
            <person name="Wu L."/>
            <person name="Ma J."/>
        </authorList>
    </citation>
    <scope>NUCLEOTIDE SEQUENCE [LARGE SCALE GENOMIC DNA]</scope>
    <source>
        <strain evidence="11">TBRC 7912</strain>
    </source>
</reference>
<gene>
    <name evidence="10" type="ORF">ACFOYY_14815</name>
</gene>
<evidence type="ECO:0000256" key="4">
    <source>
        <dbReference type="ARBA" id="ARBA00022741"/>
    </source>
</evidence>
<evidence type="ECO:0000259" key="9">
    <source>
        <dbReference type="Pfam" id="PF18967"/>
    </source>
</evidence>
<keyword evidence="2" id="KW-1003">Cell membrane</keyword>
<proteinExistence type="predicted"/>
<evidence type="ECO:0000256" key="3">
    <source>
        <dbReference type="ARBA" id="ARBA00022692"/>
    </source>
</evidence>
<keyword evidence="6" id="KW-0051">Antiviral defense</keyword>
<evidence type="ECO:0000256" key="5">
    <source>
        <dbReference type="ARBA" id="ARBA00022989"/>
    </source>
</evidence>
<evidence type="ECO:0000256" key="1">
    <source>
        <dbReference type="ARBA" id="ARBA00004236"/>
    </source>
</evidence>
<keyword evidence="11" id="KW-1185">Reference proteome</keyword>
<organism evidence="10 11">
    <name type="scientific">Streptosporangium jomthongense</name>
    <dbReference type="NCBI Taxonomy" id="1193683"/>
    <lineage>
        <taxon>Bacteria</taxon>
        <taxon>Bacillati</taxon>
        <taxon>Actinomycetota</taxon>
        <taxon>Actinomycetes</taxon>
        <taxon>Streptosporangiales</taxon>
        <taxon>Streptosporangiaceae</taxon>
        <taxon>Streptosporangium</taxon>
    </lineage>
</organism>
<dbReference type="Pfam" id="PF18967">
    <property type="entry name" value="PycTM"/>
    <property type="match status" value="1"/>
</dbReference>
<sequence length="165" mass="17256">MTQNTTPNVSAYFARQADAARLELARADAKANTLLTVTGTTFSVLSALAVLAAGKLSLVGMSGIGTSVAGLGTATVVLLLVVLPTLPPRGHGVGFTVLAAYRTDRLDELLTRYTPDDIETGTVAEAVRLADIAYTKFSRIRIATRFMIAALSILAVTATALIFLS</sequence>
<evidence type="ECO:0000256" key="7">
    <source>
        <dbReference type="ARBA" id="ARBA00023136"/>
    </source>
</evidence>
<keyword evidence="3 8" id="KW-0812">Transmembrane</keyword>
<evidence type="ECO:0000256" key="2">
    <source>
        <dbReference type="ARBA" id="ARBA00022475"/>
    </source>
</evidence>